<dbReference type="CDD" id="cd17035">
    <property type="entry name" value="T3SC_IB_Spa15-like"/>
    <property type="match status" value="1"/>
</dbReference>
<name>A0A6B9G585_PANCY</name>
<accession>A0A6B9G585</accession>
<dbReference type="Gene3D" id="3.30.1460.10">
    <property type="match status" value="1"/>
</dbReference>
<dbReference type="Pfam" id="PF03519">
    <property type="entry name" value="Invas_SpaK"/>
    <property type="match status" value="1"/>
</dbReference>
<dbReference type="RefSeq" id="WP_208718116.1">
    <property type="nucleotide sequence ID" value="NZ_CP024770.1"/>
</dbReference>
<sequence length="135" mass="15745">MQFDLAEMLRRSLDKMGYKGEDFQFDSHSTIEIGLENIPSMFLSLIDERVWLWSRLSWMNRDTLDTWGTELWLELQEALPSVVTGQPVLGHGDEGYELKALVDENCFQQEEGFEALLESFFLLCSRLQDRFSRLG</sequence>
<protein>
    <submittedName>
        <fullName evidence="1">Type III secretion apparatus InvB</fullName>
    </submittedName>
</protein>
<proteinExistence type="predicted"/>
<reference evidence="1 2" key="1">
    <citation type="submission" date="2017-11" db="EMBL/GenBank/DDBJ databases">
        <title>Genome sequence of Pantoea cypripedii NE1.</title>
        <authorList>
            <person name="Nascimento F.X."/>
        </authorList>
    </citation>
    <scope>NUCLEOTIDE SEQUENCE [LARGE SCALE GENOMIC DNA]</scope>
    <source>
        <strain evidence="1 2">NE1</strain>
        <plasmid evidence="2">pne1b</plasmid>
    </source>
</reference>
<evidence type="ECO:0000313" key="1">
    <source>
        <dbReference type="EMBL" id="QGY32218.1"/>
    </source>
</evidence>
<dbReference type="AlphaFoldDB" id="A0A6B9G585"/>
<evidence type="ECO:0000313" key="2">
    <source>
        <dbReference type="Proteomes" id="UP000502005"/>
    </source>
</evidence>
<dbReference type="Proteomes" id="UP000502005">
    <property type="component" value="Plasmid pNE1B"/>
</dbReference>
<organism evidence="1 2">
    <name type="scientific">Pantoea cypripedii</name>
    <name type="common">Pectobacterium cypripedii</name>
    <name type="synonym">Erwinia cypripedii</name>
    <dbReference type="NCBI Taxonomy" id="55209"/>
    <lineage>
        <taxon>Bacteria</taxon>
        <taxon>Pseudomonadati</taxon>
        <taxon>Pseudomonadota</taxon>
        <taxon>Gammaproteobacteria</taxon>
        <taxon>Enterobacterales</taxon>
        <taxon>Erwiniaceae</taxon>
        <taxon>Pantoea</taxon>
    </lineage>
</organism>
<gene>
    <name evidence="1" type="ORF">CUN67_24820</name>
</gene>
<dbReference type="SUPFAM" id="SSF69635">
    <property type="entry name" value="Type III secretory system chaperone-like"/>
    <property type="match status" value="1"/>
</dbReference>
<dbReference type="EMBL" id="CP024770">
    <property type="protein sequence ID" value="QGY32218.1"/>
    <property type="molecule type" value="Genomic_DNA"/>
</dbReference>
<dbReference type="InterPro" id="IPR003065">
    <property type="entry name" value="Invas_SpaK"/>
</dbReference>
<keyword evidence="1" id="KW-0614">Plasmid</keyword>
<geneLocation type="plasmid" evidence="2">
    <name>pne1b</name>
</geneLocation>